<evidence type="ECO:0000313" key="2">
    <source>
        <dbReference type="EMBL" id="GAA2154557.1"/>
    </source>
</evidence>
<dbReference type="InterPro" id="IPR011650">
    <property type="entry name" value="Peptidase_M20_dimer"/>
</dbReference>
<keyword evidence="3" id="KW-1185">Reference proteome</keyword>
<gene>
    <name evidence="2" type="ORF">GCM10009727_61750</name>
</gene>
<dbReference type="PIRSF" id="PIRSF005962">
    <property type="entry name" value="Pept_M20D_amidohydro"/>
    <property type="match status" value="1"/>
</dbReference>
<dbReference type="InterPro" id="IPR017439">
    <property type="entry name" value="Amidohydrolase"/>
</dbReference>
<organism evidence="2 3">
    <name type="scientific">Actinomadura napierensis</name>
    <dbReference type="NCBI Taxonomy" id="267854"/>
    <lineage>
        <taxon>Bacteria</taxon>
        <taxon>Bacillati</taxon>
        <taxon>Actinomycetota</taxon>
        <taxon>Actinomycetes</taxon>
        <taxon>Streptosporangiales</taxon>
        <taxon>Thermomonosporaceae</taxon>
        <taxon>Actinomadura</taxon>
    </lineage>
</organism>
<evidence type="ECO:0000313" key="3">
    <source>
        <dbReference type="Proteomes" id="UP001501020"/>
    </source>
</evidence>
<dbReference type="PANTHER" id="PTHR11014">
    <property type="entry name" value="PEPTIDASE M20 FAMILY MEMBER"/>
    <property type="match status" value="1"/>
</dbReference>
<dbReference type="NCBIfam" id="TIGR01891">
    <property type="entry name" value="amidohydrolases"/>
    <property type="match status" value="1"/>
</dbReference>
<evidence type="ECO:0000259" key="1">
    <source>
        <dbReference type="Pfam" id="PF07687"/>
    </source>
</evidence>
<dbReference type="InterPro" id="IPR036264">
    <property type="entry name" value="Bact_exopeptidase_dim_dom"/>
</dbReference>
<reference evidence="2 3" key="1">
    <citation type="journal article" date="2019" name="Int. J. Syst. Evol. Microbiol.">
        <title>The Global Catalogue of Microorganisms (GCM) 10K type strain sequencing project: providing services to taxonomists for standard genome sequencing and annotation.</title>
        <authorList>
            <consortium name="The Broad Institute Genomics Platform"/>
            <consortium name="The Broad Institute Genome Sequencing Center for Infectious Disease"/>
            <person name="Wu L."/>
            <person name="Ma J."/>
        </authorList>
    </citation>
    <scope>NUCLEOTIDE SEQUENCE [LARGE SCALE GENOMIC DNA]</scope>
    <source>
        <strain evidence="2 3">JCM 13850</strain>
    </source>
</reference>
<name>A0ABN3A6E0_9ACTN</name>
<dbReference type="Pfam" id="PF01546">
    <property type="entry name" value="Peptidase_M20"/>
    <property type="match status" value="1"/>
</dbReference>
<dbReference type="SUPFAM" id="SSF55031">
    <property type="entry name" value="Bacterial exopeptidase dimerisation domain"/>
    <property type="match status" value="1"/>
</dbReference>
<protein>
    <submittedName>
        <fullName evidence="2">M20 family metallopeptidase</fullName>
    </submittedName>
</protein>
<dbReference type="RefSeq" id="WP_344275033.1">
    <property type="nucleotide sequence ID" value="NZ_BAAAMR010000065.1"/>
</dbReference>
<dbReference type="Gene3D" id="3.30.70.360">
    <property type="match status" value="1"/>
</dbReference>
<dbReference type="PANTHER" id="PTHR11014:SF63">
    <property type="entry name" value="METALLOPEPTIDASE, PUTATIVE (AFU_ORTHOLOGUE AFUA_6G09600)-RELATED"/>
    <property type="match status" value="1"/>
</dbReference>
<dbReference type="Proteomes" id="UP001501020">
    <property type="component" value="Unassembled WGS sequence"/>
</dbReference>
<proteinExistence type="predicted"/>
<accession>A0ABN3A6E0</accession>
<comment type="caution">
    <text evidence="2">The sequence shown here is derived from an EMBL/GenBank/DDBJ whole genome shotgun (WGS) entry which is preliminary data.</text>
</comment>
<dbReference type="EMBL" id="BAAAMR010000065">
    <property type="protein sequence ID" value="GAA2154557.1"/>
    <property type="molecule type" value="Genomic_DNA"/>
</dbReference>
<dbReference type="SUPFAM" id="SSF53187">
    <property type="entry name" value="Zn-dependent exopeptidases"/>
    <property type="match status" value="1"/>
</dbReference>
<dbReference type="InterPro" id="IPR002933">
    <property type="entry name" value="Peptidase_M20"/>
</dbReference>
<feature type="domain" description="Peptidase M20 dimerisation" evidence="1">
    <location>
        <begin position="198"/>
        <end position="293"/>
    </location>
</feature>
<dbReference type="CDD" id="cd03886">
    <property type="entry name" value="M20_Acy1"/>
    <property type="match status" value="1"/>
</dbReference>
<sequence>MSQPSPDPGSLRDDAAALQDDLVRLRGALHREPELGLDLPRTQEKVLAALDGLPLEVTTGERLTSVTAVLRGARPGPTVLLRGDMDALPVSERGDAGVISQVDGVMHACGHDLHTTMLAGAARLLADRRGDLAGNVVFMFQPGEEGLGGAKIMIEEGVLEASGERPVAAYALHVFSAALPQGMFVSRTGPVMAAADRLRVTVRGAGGHGSMPHLAKDPLPAACEMVTALQTMVTRVFDPFDPVVLTIGSFHSGTMDNVIPDEASFSGTVRSFSPAAHEKLKERVVELVQGLAKAHRLDVDVSYLQDFPVMINNAAEAAFMADTVREVYGEERYVDSPRPFPTSEDFAFVCNEVPSAFVVMGACPAGTDPGEAAVNHSPEARYDDAVLADGAALYAELAVRRLAREG</sequence>
<dbReference type="Gene3D" id="3.40.630.10">
    <property type="entry name" value="Zn peptidases"/>
    <property type="match status" value="1"/>
</dbReference>
<dbReference type="Pfam" id="PF07687">
    <property type="entry name" value="M20_dimer"/>
    <property type="match status" value="1"/>
</dbReference>